<evidence type="ECO:0000256" key="1">
    <source>
        <dbReference type="SAM" id="MobiDB-lite"/>
    </source>
</evidence>
<name>A0A8J2Z9P4_9PROT</name>
<evidence type="ECO:0000313" key="3">
    <source>
        <dbReference type="EMBL" id="GGG26899.1"/>
    </source>
</evidence>
<organism evidence="3 4">
    <name type="scientific">Caldovatus sediminis</name>
    <dbReference type="NCBI Taxonomy" id="2041189"/>
    <lineage>
        <taxon>Bacteria</taxon>
        <taxon>Pseudomonadati</taxon>
        <taxon>Pseudomonadota</taxon>
        <taxon>Alphaproteobacteria</taxon>
        <taxon>Acetobacterales</taxon>
        <taxon>Roseomonadaceae</taxon>
        <taxon>Caldovatus</taxon>
    </lineage>
</organism>
<feature type="compositionally biased region" description="Low complexity" evidence="1">
    <location>
        <begin position="78"/>
        <end position="87"/>
    </location>
</feature>
<dbReference type="Proteomes" id="UP000597507">
    <property type="component" value="Unassembled WGS sequence"/>
</dbReference>
<feature type="compositionally biased region" description="Basic and acidic residues" evidence="1">
    <location>
        <begin position="107"/>
        <end position="116"/>
    </location>
</feature>
<dbReference type="GO" id="GO:0003824">
    <property type="term" value="F:catalytic activity"/>
    <property type="evidence" value="ECO:0007669"/>
    <property type="project" value="InterPro"/>
</dbReference>
<feature type="compositionally biased region" description="Basic residues" evidence="1">
    <location>
        <begin position="64"/>
        <end position="77"/>
    </location>
</feature>
<comment type="caution">
    <text evidence="3">The sequence shown here is derived from an EMBL/GenBank/DDBJ whole genome shotgun (WGS) entry which is preliminary data.</text>
</comment>
<feature type="region of interest" description="Disordered" evidence="1">
    <location>
        <begin position="20"/>
        <end position="40"/>
    </location>
</feature>
<dbReference type="PANTHER" id="PTHR14859:SF15">
    <property type="entry name" value="ENDONUCLEASE_EXONUCLEASE_PHOSPHATASE DOMAIN-CONTAINING PROTEIN"/>
    <property type="match status" value="1"/>
</dbReference>
<protein>
    <recommendedName>
        <fullName evidence="2">Endonuclease/exonuclease/phosphatase domain-containing protein</fullName>
    </recommendedName>
</protein>
<feature type="region of interest" description="Disordered" evidence="1">
    <location>
        <begin position="54"/>
        <end position="125"/>
    </location>
</feature>
<reference evidence="3 4" key="1">
    <citation type="journal article" date="2014" name="Int. J. Syst. Evol. Microbiol.">
        <title>Complete genome sequence of Corynebacterium casei LMG S-19264T (=DSM 44701T), isolated from a smear-ripened cheese.</title>
        <authorList>
            <consortium name="US DOE Joint Genome Institute (JGI-PGF)"/>
            <person name="Walter F."/>
            <person name="Albersmeier A."/>
            <person name="Kalinowski J."/>
            <person name="Ruckert C."/>
        </authorList>
    </citation>
    <scope>NUCLEOTIDE SEQUENCE [LARGE SCALE GENOMIC DNA]</scope>
    <source>
        <strain evidence="3 4">CGMCC 1.16330</strain>
    </source>
</reference>
<proteinExistence type="predicted"/>
<dbReference type="Pfam" id="PF03372">
    <property type="entry name" value="Exo_endo_phos"/>
    <property type="match status" value="1"/>
</dbReference>
<dbReference type="AlphaFoldDB" id="A0A8J2Z9P4"/>
<keyword evidence="4" id="KW-1185">Reference proteome</keyword>
<dbReference type="GO" id="GO:0016020">
    <property type="term" value="C:membrane"/>
    <property type="evidence" value="ECO:0007669"/>
    <property type="project" value="GOC"/>
</dbReference>
<feature type="domain" description="Endonuclease/exonuclease/phosphatase" evidence="2">
    <location>
        <begin position="158"/>
        <end position="374"/>
    </location>
</feature>
<dbReference type="SUPFAM" id="SSF56219">
    <property type="entry name" value="DNase I-like"/>
    <property type="match status" value="1"/>
</dbReference>
<gene>
    <name evidence="3" type="ORF">GCM10010964_13510</name>
</gene>
<evidence type="ECO:0000259" key="2">
    <source>
        <dbReference type="Pfam" id="PF03372"/>
    </source>
</evidence>
<evidence type="ECO:0000313" key="4">
    <source>
        <dbReference type="Proteomes" id="UP000597507"/>
    </source>
</evidence>
<dbReference type="InterPro" id="IPR036691">
    <property type="entry name" value="Endo/exonu/phosph_ase_sf"/>
</dbReference>
<accession>A0A8J2Z9P4</accession>
<dbReference type="GO" id="GO:0006506">
    <property type="term" value="P:GPI anchor biosynthetic process"/>
    <property type="evidence" value="ECO:0007669"/>
    <property type="project" value="TreeGrafter"/>
</dbReference>
<dbReference type="Gene3D" id="3.60.10.10">
    <property type="entry name" value="Endonuclease/exonuclease/phosphatase"/>
    <property type="match status" value="1"/>
</dbReference>
<dbReference type="PANTHER" id="PTHR14859">
    <property type="entry name" value="CALCOFLUOR WHITE HYPERSENSITIVE PROTEIN PRECURSOR"/>
    <property type="match status" value="1"/>
</dbReference>
<dbReference type="InterPro" id="IPR005135">
    <property type="entry name" value="Endo/exonuclease/phosphatase"/>
</dbReference>
<dbReference type="EMBL" id="BMKS01000003">
    <property type="protein sequence ID" value="GGG26899.1"/>
    <property type="molecule type" value="Genomic_DNA"/>
</dbReference>
<sequence>MPPAGRRILTQVKRATLEIPRATRDGGDTEAAADAVQGADPQVALDARRPTPFFLGRGAPLGTRHPRIHLPTRRTRPPGRLTHGPRLPTRRMIPQRPSSPPRQPGAPDRHDLPSERLRRRPAGGAVRDLLVEFRRRAAPQPPARRGPAQGPGQGLRVASYNLHKCVGTDGRFDPVRSAAVIAELGAELVAVQEADRRFGRRIGLLDAAALERETGLAPLPVSDLPGGHGWHGNALLVRPGTPARLRRLALPGAEPRGALVAELDLPAGRLRVVAAHLGLLRRCRARQVAAILQVLAEGEPMPTLLLGDLNEWRPGARSSLRALEPLFGPIGPGPASFPSRLPILALDRILGWPQGLVSEVAVHDSPLARVASDHLPLIARVRLDAAAEAEPPLAAAA</sequence>
<dbReference type="InterPro" id="IPR051916">
    <property type="entry name" value="GPI-anchor_lipid_remodeler"/>
</dbReference>
<feature type="region of interest" description="Disordered" evidence="1">
    <location>
        <begin position="135"/>
        <end position="154"/>
    </location>
</feature>